<accession>A0A6J5MM22</accession>
<organism evidence="1">
    <name type="scientific">uncultured Caudovirales phage</name>
    <dbReference type="NCBI Taxonomy" id="2100421"/>
    <lineage>
        <taxon>Viruses</taxon>
        <taxon>Duplodnaviria</taxon>
        <taxon>Heunggongvirae</taxon>
        <taxon>Uroviricota</taxon>
        <taxon>Caudoviricetes</taxon>
        <taxon>Peduoviridae</taxon>
        <taxon>Maltschvirus</taxon>
        <taxon>Maltschvirus maltsch</taxon>
    </lineage>
</organism>
<name>A0A6J5MM22_9CAUD</name>
<gene>
    <name evidence="1" type="ORF">UFOVP510_24</name>
</gene>
<protein>
    <submittedName>
        <fullName evidence="1">Uncharacterized protein</fullName>
    </submittedName>
</protein>
<evidence type="ECO:0000313" key="1">
    <source>
        <dbReference type="EMBL" id="CAB4147342.1"/>
    </source>
</evidence>
<dbReference type="EMBL" id="LR796493">
    <property type="protein sequence ID" value="CAB4147342.1"/>
    <property type="molecule type" value="Genomic_DNA"/>
</dbReference>
<reference evidence="1" key="1">
    <citation type="submission" date="2020-04" db="EMBL/GenBank/DDBJ databases">
        <authorList>
            <person name="Chiriac C."/>
            <person name="Salcher M."/>
            <person name="Ghai R."/>
            <person name="Kavagutti S V."/>
        </authorList>
    </citation>
    <scope>NUCLEOTIDE SEQUENCE</scope>
</reference>
<proteinExistence type="predicted"/>
<sequence length="100" mass="11929">MNRERTRAFLDVIRVQGSKRPELVPDKIPPGFWTIWQMSKRINLNERHASRYIRDLFAEGQLVVKNLRTRVSPICIRIVPHYKFKSRHAEKAFIKARLEC</sequence>